<keyword evidence="2" id="KW-0472">Membrane</keyword>
<dbReference type="PANTHER" id="PTHR43798:SF33">
    <property type="entry name" value="HYDROLASE, PUTATIVE (AFU_ORTHOLOGUE AFUA_2G14860)-RELATED"/>
    <property type="match status" value="1"/>
</dbReference>
<reference evidence="4 5" key="1">
    <citation type="submission" date="2022-10" db="EMBL/GenBank/DDBJ databases">
        <title>Chitinophaga nivalis PC15 sp. nov., isolated from Pyeongchang county, South Korea.</title>
        <authorList>
            <person name="Trinh H.N."/>
        </authorList>
    </citation>
    <scope>NUCLEOTIDE SEQUENCE [LARGE SCALE GENOMIC DNA]</scope>
    <source>
        <strain evidence="4 5">PC14</strain>
    </source>
</reference>
<evidence type="ECO:0000256" key="1">
    <source>
        <dbReference type="ARBA" id="ARBA00022801"/>
    </source>
</evidence>
<name>A0ABT3IKE7_9BACT</name>
<dbReference type="Proteomes" id="UP001207742">
    <property type="component" value="Unassembled WGS sequence"/>
</dbReference>
<dbReference type="Gene3D" id="3.40.50.1820">
    <property type="entry name" value="alpha/beta hydrolase"/>
    <property type="match status" value="1"/>
</dbReference>
<feature type="domain" description="Serine aminopeptidase S33" evidence="3">
    <location>
        <begin position="117"/>
        <end position="363"/>
    </location>
</feature>
<sequence>MNTCYTKNDSTTYKAIRTGIFLLICCMMLPALLVAQQSQPPLTDKYAAGKKVITDLSRIVNPKGIQENYKVKIGGIDQSVYVRGQDSDNPVLLFVHGGPASPLSPVMWMFQRPIEEYYTVVTWDQRGAGSTFLNVNPDSISHTIKIDNYVSDALELATYIKQRYQAKKIILMGHSWGTIVAMKAALKRPDLFYAYIGIGQVINVRENEAVSYDFAVAQAKKFGNEKALKELQAIAPYPGNQPVTRERIVTARDWAQYYGGLTAFRHESTYFYNAPYLSPEYSREEVKAIDESNVFTLGRILDEFLEVDFKSVRTFPIPVFMFMGRHDYTTPSEPTAAWLEPLKAPVKKGIWFEKSSHMIPFEEPGKLLIELKACLDPIVQHR</sequence>
<organism evidence="4 5">
    <name type="scientific">Chitinophaga nivalis</name>
    <dbReference type="NCBI Taxonomy" id="2991709"/>
    <lineage>
        <taxon>Bacteria</taxon>
        <taxon>Pseudomonadati</taxon>
        <taxon>Bacteroidota</taxon>
        <taxon>Chitinophagia</taxon>
        <taxon>Chitinophagales</taxon>
        <taxon>Chitinophagaceae</taxon>
        <taxon>Chitinophaga</taxon>
    </lineage>
</organism>
<dbReference type="InterPro" id="IPR002410">
    <property type="entry name" value="Peptidase_S33"/>
</dbReference>
<keyword evidence="1 4" id="KW-0378">Hydrolase</keyword>
<comment type="caution">
    <text evidence="4">The sequence shown here is derived from an EMBL/GenBank/DDBJ whole genome shotgun (WGS) entry which is preliminary data.</text>
</comment>
<dbReference type="GO" id="GO:0016787">
    <property type="term" value="F:hydrolase activity"/>
    <property type="evidence" value="ECO:0007669"/>
    <property type="project" value="UniProtKB-KW"/>
</dbReference>
<dbReference type="SUPFAM" id="SSF53474">
    <property type="entry name" value="alpha/beta-Hydrolases"/>
    <property type="match status" value="1"/>
</dbReference>
<evidence type="ECO:0000256" key="2">
    <source>
        <dbReference type="SAM" id="Phobius"/>
    </source>
</evidence>
<evidence type="ECO:0000313" key="5">
    <source>
        <dbReference type="Proteomes" id="UP001207742"/>
    </source>
</evidence>
<dbReference type="InterPro" id="IPR029058">
    <property type="entry name" value="AB_hydrolase_fold"/>
</dbReference>
<proteinExistence type="predicted"/>
<gene>
    <name evidence="4" type="ORF">OL497_11085</name>
</gene>
<dbReference type="RefSeq" id="WP_264730057.1">
    <property type="nucleotide sequence ID" value="NZ_JAPDNR010000001.1"/>
</dbReference>
<keyword evidence="2" id="KW-0812">Transmembrane</keyword>
<evidence type="ECO:0000313" key="4">
    <source>
        <dbReference type="EMBL" id="MCW3484440.1"/>
    </source>
</evidence>
<keyword evidence="5" id="KW-1185">Reference proteome</keyword>
<accession>A0ABT3IKE7</accession>
<dbReference type="Pfam" id="PF12146">
    <property type="entry name" value="Hydrolase_4"/>
    <property type="match status" value="1"/>
</dbReference>
<feature type="transmembrane region" description="Helical" evidence="2">
    <location>
        <begin position="15"/>
        <end position="35"/>
    </location>
</feature>
<dbReference type="EMBL" id="JAPDNS010000001">
    <property type="protein sequence ID" value="MCW3484440.1"/>
    <property type="molecule type" value="Genomic_DNA"/>
</dbReference>
<dbReference type="InterPro" id="IPR050266">
    <property type="entry name" value="AB_hydrolase_sf"/>
</dbReference>
<evidence type="ECO:0000259" key="3">
    <source>
        <dbReference type="Pfam" id="PF12146"/>
    </source>
</evidence>
<dbReference type="InterPro" id="IPR022742">
    <property type="entry name" value="Hydrolase_4"/>
</dbReference>
<dbReference type="PRINTS" id="PR00793">
    <property type="entry name" value="PROAMNOPTASE"/>
</dbReference>
<keyword evidence="2" id="KW-1133">Transmembrane helix</keyword>
<protein>
    <submittedName>
        <fullName evidence="4">Alpha/beta hydrolase</fullName>
    </submittedName>
</protein>
<dbReference type="PANTHER" id="PTHR43798">
    <property type="entry name" value="MONOACYLGLYCEROL LIPASE"/>
    <property type="match status" value="1"/>
</dbReference>